<organism evidence="1 2">
    <name type="scientific">Thalassobacterium sedimentorum</name>
    <dbReference type="NCBI Taxonomy" id="3041258"/>
    <lineage>
        <taxon>Bacteria</taxon>
        <taxon>Pseudomonadati</taxon>
        <taxon>Verrucomicrobiota</taxon>
        <taxon>Opitutia</taxon>
        <taxon>Puniceicoccales</taxon>
        <taxon>Coraliomargaritaceae</taxon>
        <taxon>Thalassobacterium</taxon>
    </lineage>
</organism>
<gene>
    <name evidence="1" type="ORF">QEH59_17500</name>
</gene>
<protein>
    <submittedName>
        <fullName evidence="1">Uncharacterized protein</fullName>
    </submittedName>
</protein>
<comment type="caution">
    <text evidence="1">The sequence shown here is derived from an EMBL/GenBank/DDBJ whole genome shotgun (WGS) entry which is preliminary data.</text>
</comment>
<reference evidence="1 2" key="1">
    <citation type="submission" date="2023-04" db="EMBL/GenBank/DDBJ databases">
        <title>A novel bacteria isolated from coastal sediment.</title>
        <authorList>
            <person name="Liu X.-J."/>
            <person name="Du Z.-J."/>
        </authorList>
    </citation>
    <scope>NUCLEOTIDE SEQUENCE [LARGE SCALE GENOMIC DNA]</scope>
    <source>
        <strain evidence="1 2">SDUM461004</strain>
    </source>
</reference>
<dbReference type="Proteomes" id="UP001243717">
    <property type="component" value="Unassembled WGS sequence"/>
</dbReference>
<keyword evidence="2" id="KW-1185">Reference proteome</keyword>
<sequence>MNLQCIQIPLTLLPYSRSNLPANLAQRVALALELADLRDSLDHTGVIQLANSIREIGDQ</sequence>
<evidence type="ECO:0000313" key="2">
    <source>
        <dbReference type="Proteomes" id="UP001243717"/>
    </source>
</evidence>
<name>A0ABU1ANH5_9BACT</name>
<dbReference type="EMBL" id="JARXIC010000055">
    <property type="protein sequence ID" value="MDQ8196234.1"/>
    <property type="molecule type" value="Genomic_DNA"/>
</dbReference>
<proteinExistence type="predicted"/>
<evidence type="ECO:0000313" key="1">
    <source>
        <dbReference type="EMBL" id="MDQ8196234.1"/>
    </source>
</evidence>
<accession>A0ABU1ANH5</accession>